<reference evidence="1 2" key="1">
    <citation type="submission" date="2018-12" db="EMBL/GenBank/DDBJ databases">
        <title>Complete genome sequence of Flaviflexus salsibiostraticola KCTC 33148.</title>
        <authorList>
            <person name="Bae J.-W."/>
        </authorList>
    </citation>
    <scope>NUCLEOTIDE SEQUENCE [LARGE SCALE GENOMIC DNA]</scope>
    <source>
        <strain evidence="1 2">KCTC 33148</strain>
    </source>
</reference>
<accession>A0A3Q8WU66</accession>
<gene>
    <name evidence="1" type="ORF">EJO69_07600</name>
</gene>
<dbReference type="OrthoDB" id="3267536at2"/>
<dbReference type="AlphaFoldDB" id="A0A3Q8WU66"/>
<organism evidence="1 2">
    <name type="scientific">Flaviflexus salsibiostraticola</name>
    <dbReference type="NCBI Taxonomy" id="1282737"/>
    <lineage>
        <taxon>Bacteria</taxon>
        <taxon>Bacillati</taxon>
        <taxon>Actinomycetota</taxon>
        <taxon>Actinomycetes</taxon>
        <taxon>Actinomycetales</taxon>
        <taxon>Actinomycetaceae</taxon>
        <taxon>Flaviflexus</taxon>
    </lineage>
</organism>
<sequence>MLFRRRRTRESAPVTDPEIDASIHWLGSRGLVVRDAVSREDWIAATEDPTDPLSLAAARIDGAPCVEVQLAVTLSAADLTEGIDALADGLGLPIDEAAVRDDTLRLRSGTTELTFSRDGRDTGDVLLEVVEAFTDSAHVALRRGLNFAIVHRDIAPQAEALFR</sequence>
<keyword evidence="2" id="KW-1185">Reference proteome</keyword>
<dbReference type="Proteomes" id="UP000270021">
    <property type="component" value="Chromosome"/>
</dbReference>
<dbReference type="EMBL" id="CP034438">
    <property type="protein sequence ID" value="AZN30187.1"/>
    <property type="molecule type" value="Genomic_DNA"/>
</dbReference>
<dbReference type="RefSeq" id="WP_126040710.1">
    <property type="nucleotide sequence ID" value="NZ_CP034438.1"/>
</dbReference>
<name>A0A3Q8WU66_9ACTO</name>
<evidence type="ECO:0000313" key="1">
    <source>
        <dbReference type="EMBL" id="AZN30187.1"/>
    </source>
</evidence>
<protein>
    <submittedName>
        <fullName evidence="1">Uncharacterized protein</fullName>
    </submittedName>
</protein>
<proteinExistence type="predicted"/>
<evidence type="ECO:0000313" key="2">
    <source>
        <dbReference type="Proteomes" id="UP000270021"/>
    </source>
</evidence>
<dbReference type="KEGG" id="fsl:EJO69_07600"/>